<gene>
    <name evidence="1" type="ORF">Ga0061063_1818</name>
</gene>
<evidence type="ECO:0000313" key="2">
    <source>
        <dbReference type="Proteomes" id="UP000243535"/>
    </source>
</evidence>
<proteinExistence type="predicted"/>
<name>A0A0K6GYL8_9NEIS</name>
<organism evidence="1 2">
    <name type="scientific">Gulbenkiania indica</name>
    <dbReference type="NCBI Taxonomy" id="375574"/>
    <lineage>
        <taxon>Bacteria</taxon>
        <taxon>Pseudomonadati</taxon>
        <taxon>Pseudomonadota</taxon>
        <taxon>Betaproteobacteria</taxon>
        <taxon>Neisseriales</taxon>
        <taxon>Chromobacteriaceae</taxon>
        <taxon>Gulbenkiania</taxon>
    </lineage>
</organism>
<dbReference type="PANTHER" id="PTHR17985:SF8">
    <property type="entry name" value="TRANSPORT AND GOLGI ORGANIZATION PROTEIN 2 HOMOLOG"/>
    <property type="match status" value="1"/>
</dbReference>
<dbReference type="Proteomes" id="UP000243535">
    <property type="component" value="Unassembled WGS sequence"/>
</dbReference>
<evidence type="ECO:0000313" key="1">
    <source>
        <dbReference type="EMBL" id="CUA83588.1"/>
    </source>
</evidence>
<dbReference type="PANTHER" id="PTHR17985">
    <property type="entry name" value="SER/THR-RICH PROTEIN T10 IN DGCR REGION"/>
    <property type="match status" value="1"/>
</dbReference>
<dbReference type="STRING" id="375574.GCA_001418035_01610"/>
<dbReference type="OrthoDB" id="4380123at2"/>
<dbReference type="RefSeq" id="WP_055433951.1">
    <property type="nucleotide sequence ID" value="NZ_CYHA01000003.1"/>
</dbReference>
<dbReference type="InterPro" id="IPR008551">
    <property type="entry name" value="TANGO2"/>
</dbReference>
<reference evidence="2" key="1">
    <citation type="submission" date="2015-08" db="EMBL/GenBank/DDBJ databases">
        <authorList>
            <person name="Varghese N."/>
        </authorList>
    </citation>
    <scope>NUCLEOTIDE SEQUENCE [LARGE SCALE GENOMIC DNA]</scope>
    <source>
        <strain evidence="2">DSM 17901</strain>
    </source>
</reference>
<sequence length="258" mass="28450">MCVIALAYKTPALGPLVLVANRDETYARATAPLDRWPTGTETIGGRDDVSGGSWLLVDARGRFAAVTNIRDGRPVQAARSRGELVVRFVTGDASTLDFARTLAAEHDQYAPFNLLFGQVDDLFHFHSRTQRLTRLTPGVHTLSNATLDTPWFKSERLAGHLRTARRLPGERDAYDWLADPTPAAPEQLPNTGVGLALEKMLSPVFIRGRDYGTRASMLLTVSTRGDILFCERSYGLAGRPIGDRRFSLRPAPVPRRIP</sequence>
<accession>A0A0K6GYL8</accession>
<dbReference type="Pfam" id="PF05742">
    <property type="entry name" value="TANGO2"/>
    <property type="match status" value="1"/>
</dbReference>
<keyword evidence="2" id="KW-1185">Reference proteome</keyword>
<dbReference type="AlphaFoldDB" id="A0A0K6GYL8"/>
<dbReference type="EMBL" id="CYHA01000003">
    <property type="protein sequence ID" value="CUA83588.1"/>
    <property type="molecule type" value="Genomic_DNA"/>
</dbReference>
<protein>
    <submittedName>
        <fullName evidence="1">Uncharacterized conserved protein, contains NRDE domain</fullName>
    </submittedName>
</protein>